<dbReference type="InterPro" id="IPR011467">
    <property type="entry name" value="DUF1573"/>
</dbReference>
<sequence length="164" mass="16875">MNKTIISITIGVLVLGGLIWMARPDGENSSSVLTASSGTLAVEETSNYDFGSVSMAAGKVSHQFTIKNISGEAVVINKMYTSCMCTTATLITADGKFGPVGMPGHGVIPSINLAIDPNEEAIVDVVFDPAAHGPAGVGLIQRVVTLENNAGAPVELQFSATVTP</sequence>
<dbReference type="AlphaFoldDB" id="A0A1G1Z8K6"/>
<evidence type="ECO:0000313" key="1">
    <source>
        <dbReference type="EMBL" id="OGY60968.1"/>
    </source>
</evidence>
<reference evidence="1 2" key="1">
    <citation type="journal article" date="2016" name="Nat. Commun.">
        <title>Thousands of microbial genomes shed light on interconnected biogeochemical processes in an aquifer system.</title>
        <authorList>
            <person name="Anantharaman K."/>
            <person name="Brown C.T."/>
            <person name="Hug L.A."/>
            <person name="Sharon I."/>
            <person name="Castelle C.J."/>
            <person name="Probst A.J."/>
            <person name="Thomas B.C."/>
            <person name="Singh A."/>
            <person name="Wilkins M.J."/>
            <person name="Karaoz U."/>
            <person name="Brodie E.L."/>
            <person name="Williams K.H."/>
            <person name="Hubbard S.S."/>
            <person name="Banfield J.F."/>
        </authorList>
    </citation>
    <scope>NUCLEOTIDE SEQUENCE [LARGE SCALE GENOMIC DNA]</scope>
</reference>
<accession>A0A1G1Z8K6</accession>
<dbReference type="InterPro" id="IPR013783">
    <property type="entry name" value="Ig-like_fold"/>
</dbReference>
<dbReference type="STRING" id="1797692.A3I33_00195"/>
<evidence type="ECO:0008006" key="3">
    <source>
        <dbReference type="Google" id="ProtNLM"/>
    </source>
</evidence>
<dbReference type="Pfam" id="PF07610">
    <property type="entry name" value="DUF1573"/>
    <property type="match status" value="1"/>
</dbReference>
<proteinExistence type="predicted"/>
<dbReference type="Gene3D" id="2.60.40.10">
    <property type="entry name" value="Immunoglobulins"/>
    <property type="match status" value="1"/>
</dbReference>
<dbReference type="Proteomes" id="UP000176544">
    <property type="component" value="Unassembled WGS sequence"/>
</dbReference>
<organism evidence="1 2">
    <name type="scientific">Candidatus Colwellbacteria bacterium RIFCSPLOWO2_02_FULL_45_11</name>
    <dbReference type="NCBI Taxonomy" id="1797692"/>
    <lineage>
        <taxon>Bacteria</taxon>
        <taxon>Candidatus Colwelliibacteriota</taxon>
    </lineage>
</organism>
<name>A0A1G1Z8K6_9BACT</name>
<dbReference type="EMBL" id="MHJA01000019">
    <property type="protein sequence ID" value="OGY60968.1"/>
    <property type="molecule type" value="Genomic_DNA"/>
</dbReference>
<gene>
    <name evidence="1" type="ORF">A3I33_00195</name>
</gene>
<evidence type="ECO:0000313" key="2">
    <source>
        <dbReference type="Proteomes" id="UP000176544"/>
    </source>
</evidence>
<protein>
    <recommendedName>
        <fullName evidence="3">DUF1573 domain-containing protein</fullName>
    </recommendedName>
</protein>
<comment type="caution">
    <text evidence="1">The sequence shown here is derived from an EMBL/GenBank/DDBJ whole genome shotgun (WGS) entry which is preliminary data.</text>
</comment>